<dbReference type="Gene3D" id="3.40.30.10">
    <property type="entry name" value="Glutaredoxin"/>
    <property type="match status" value="1"/>
</dbReference>
<dbReference type="SUPFAM" id="SSF89942">
    <property type="entry name" value="eEF1-gamma domain"/>
    <property type="match status" value="1"/>
</dbReference>
<accession>A0A370TAQ8</accession>
<dbReference type="SUPFAM" id="SSF47616">
    <property type="entry name" value="GST C-terminal domain-like"/>
    <property type="match status" value="1"/>
</dbReference>
<dbReference type="InterPro" id="IPR040079">
    <property type="entry name" value="Glutathione_S-Trfase"/>
</dbReference>
<feature type="domain" description="GST C-terminal" evidence="8">
    <location>
        <begin position="84"/>
        <end position="222"/>
    </location>
</feature>
<dbReference type="GO" id="GO:0003746">
    <property type="term" value="F:translation elongation factor activity"/>
    <property type="evidence" value="ECO:0007669"/>
    <property type="project" value="UniProtKB-UniRule"/>
</dbReference>
<dbReference type="Gene3D" id="3.30.70.1010">
    <property type="entry name" value="Translation elongation factor EF1B, gamma chain, conserved domain"/>
    <property type="match status" value="1"/>
</dbReference>
<evidence type="ECO:0000256" key="3">
    <source>
        <dbReference type="ARBA" id="ARBA00022917"/>
    </source>
</evidence>
<dbReference type="SFLD" id="SFLDS00019">
    <property type="entry name" value="Glutathione_Transferase_(cytos"/>
    <property type="match status" value="1"/>
</dbReference>
<dbReference type="InterPro" id="IPR010987">
    <property type="entry name" value="Glutathione-S-Trfase_C-like"/>
</dbReference>
<evidence type="ECO:0000313" key="9">
    <source>
        <dbReference type="EMBL" id="RDL31024.1"/>
    </source>
</evidence>
<feature type="domain" description="GST N-terminal" evidence="7">
    <location>
        <begin position="2"/>
        <end position="79"/>
    </location>
</feature>
<evidence type="ECO:0000256" key="5">
    <source>
        <dbReference type="SAM" id="MobiDB-lite"/>
    </source>
</evidence>
<dbReference type="Pfam" id="PF00647">
    <property type="entry name" value="EF1G"/>
    <property type="match status" value="1"/>
</dbReference>
<dbReference type="EMBL" id="NPIC01000013">
    <property type="protein sequence ID" value="RDL31024.1"/>
    <property type="molecule type" value="Genomic_DNA"/>
</dbReference>
<dbReference type="InterPro" id="IPR001662">
    <property type="entry name" value="EF1B_G_C"/>
</dbReference>
<dbReference type="GeneID" id="43602662"/>
<dbReference type="Pfam" id="PF00043">
    <property type="entry name" value="GST_C"/>
    <property type="match status" value="1"/>
</dbReference>
<dbReference type="SFLD" id="SFLDG00358">
    <property type="entry name" value="Main_(cytGST)"/>
    <property type="match status" value="1"/>
</dbReference>
<dbReference type="PROSITE" id="PS50405">
    <property type="entry name" value="GST_CTER"/>
    <property type="match status" value="1"/>
</dbReference>
<sequence length="402" mass="45770">MVFGTIYTFPGDQPRTIAIKAVAKANGLDLDVRETPRTPEHLSVSKLGKVPAFEGADGFKLFESIAIALYLTSQDEQTTLLGSNKKEYAEIIKWMSFFNSEILIPMSQVLLPLIGIIPYQKEQVEFFTDLTQKAVDVVEEHLQNIPFLVGERLTLADLFCAGNIALGFQFFYGKTWRQANPNTSRWYETICHQPIYAAVTEMFQLLDEPKLTNVPPEKKPEIPQPAAEASVPDAPPADAPKPKHPIEALPKPTFPLDEWKRYYSNNVTGEAMKYFWDKVTFEEYSIWRCDYKYNNELTLTFMSNNLIGGLNARLEASRKYMFGSASVYGQNHDSVIQGAFVIRGQEYQPIFDVAPDYECYEFTKLDPSNAEDRDFVEAQWTWDKPATVNGKEYKHADGKVFK</sequence>
<dbReference type="PROSITE" id="PS50404">
    <property type="entry name" value="GST_NTER"/>
    <property type="match status" value="1"/>
</dbReference>
<keyword evidence="3 4" id="KW-0648">Protein biosynthesis</keyword>
<evidence type="ECO:0000313" key="10">
    <source>
        <dbReference type="Proteomes" id="UP000254866"/>
    </source>
</evidence>
<dbReference type="FunFam" id="1.20.1050.10:FF:000006">
    <property type="entry name" value="Elongation factor 1 gamma"/>
    <property type="match status" value="1"/>
</dbReference>
<keyword evidence="10" id="KW-1185">Reference proteome</keyword>
<dbReference type="PROSITE" id="PS50040">
    <property type="entry name" value="EF1G_C"/>
    <property type="match status" value="1"/>
</dbReference>
<dbReference type="PANTHER" id="PTHR43986:SF1">
    <property type="entry name" value="ELONGATION FACTOR 1-GAMMA"/>
    <property type="match status" value="1"/>
</dbReference>
<dbReference type="PANTHER" id="PTHR43986">
    <property type="entry name" value="ELONGATION FACTOR 1-GAMMA"/>
    <property type="match status" value="1"/>
</dbReference>
<dbReference type="AlphaFoldDB" id="A0A370TAQ8"/>
<name>A0A370TAQ8_9HELO</name>
<dbReference type="Proteomes" id="UP000254866">
    <property type="component" value="Unassembled WGS sequence"/>
</dbReference>
<dbReference type="SUPFAM" id="SSF52833">
    <property type="entry name" value="Thioredoxin-like"/>
    <property type="match status" value="1"/>
</dbReference>
<reference evidence="9 10" key="1">
    <citation type="journal article" date="2018" name="IMA Fungus">
        <title>IMA Genome-F 9: Draft genome sequence of Annulohypoxylon stygium, Aspergillus mulundensis, Berkeleyomyces basicola (syn. Thielaviopsis basicola), Ceratocystis smalleyi, two Cercospora beticola strains, Coleophoma cylindrospora, Fusarium fracticaudum, Phialophora cf. hyalina, and Morchella septimelata.</title>
        <authorList>
            <person name="Wingfield B.D."/>
            <person name="Bills G.F."/>
            <person name="Dong Y."/>
            <person name="Huang W."/>
            <person name="Nel W.J."/>
            <person name="Swalarsk-Parry B.S."/>
            <person name="Vaghefi N."/>
            <person name="Wilken P.M."/>
            <person name="An Z."/>
            <person name="de Beer Z.W."/>
            <person name="De Vos L."/>
            <person name="Chen L."/>
            <person name="Duong T.A."/>
            <person name="Gao Y."/>
            <person name="Hammerbacher A."/>
            <person name="Kikkert J.R."/>
            <person name="Li Y."/>
            <person name="Li H."/>
            <person name="Li K."/>
            <person name="Li Q."/>
            <person name="Liu X."/>
            <person name="Ma X."/>
            <person name="Naidoo K."/>
            <person name="Pethybridge S.J."/>
            <person name="Sun J."/>
            <person name="Steenkamp E.T."/>
            <person name="van der Nest M.A."/>
            <person name="van Wyk S."/>
            <person name="Wingfield M.J."/>
            <person name="Xiong C."/>
            <person name="Yue Q."/>
            <person name="Zhang X."/>
        </authorList>
    </citation>
    <scope>NUCLEOTIDE SEQUENCE [LARGE SCALE GENOMIC DNA]</scope>
    <source>
        <strain evidence="9 10">BP 5553</strain>
    </source>
</reference>
<dbReference type="Pfam" id="PF02798">
    <property type="entry name" value="GST_N"/>
    <property type="match status" value="1"/>
</dbReference>
<dbReference type="InterPro" id="IPR050802">
    <property type="entry name" value="EF-GSTs"/>
</dbReference>
<dbReference type="GO" id="GO:0005634">
    <property type="term" value="C:nucleus"/>
    <property type="evidence" value="ECO:0007669"/>
    <property type="project" value="TreeGrafter"/>
</dbReference>
<organism evidence="9 10">
    <name type="scientific">Venustampulla echinocandica</name>
    <dbReference type="NCBI Taxonomy" id="2656787"/>
    <lineage>
        <taxon>Eukaryota</taxon>
        <taxon>Fungi</taxon>
        <taxon>Dikarya</taxon>
        <taxon>Ascomycota</taxon>
        <taxon>Pezizomycotina</taxon>
        <taxon>Leotiomycetes</taxon>
        <taxon>Helotiales</taxon>
        <taxon>Pleuroascaceae</taxon>
        <taxon>Venustampulla</taxon>
    </lineage>
</organism>
<protein>
    <submittedName>
        <fullName evidence="9">Putative elongation factor 1 gamma-containing protein</fullName>
    </submittedName>
</protein>
<dbReference type="InterPro" id="IPR036433">
    <property type="entry name" value="EF1B_G_C_sf"/>
</dbReference>
<dbReference type="FunFam" id="3.30.70.1010:FF:000001">
    <property type="entry name" value="Elongation factor 1-gamma 1"/>
    <property type="match status" value="1"/>
</dbReference>
<dbReference type="STRING" id="2656787.A0A370TAQ8"/>
<dbReference type="SMART" id="SM01183">
    <property type="entry name" value="EF1G"/>
    <property type="match status" value="1"/>
</dbReference>
<dbReference type="InterPro" id="IPR036282">
    <property type="entry name" value="Glutathione-S-Trfase_C_sf"/>
</dbReference>
<proteinExistence type="inferred from homology"/>
<evidence type="ECO:0000259" key="8">
    <source>
        <dbReference type="PROSITE" id="PS50405"/>
    </source>
</evidence>
<gene>
    <name evidence="9" type="ORF">BP5553_09813</name>
</gene>
<feature type="region of interest" description="Disordered" evidence="5">
    <location>
        <begin position="212"/>
        <end position="247"/>
    </location>
</feature>
<dbReference type="Gene3D" id="1.20.1050.10">
    <property type="match status" value="1"/>
</dbReference>
<dbReference type="CDD" id="cd03181">
    <property type="entry name" value="GST_C_EF1Bgamma_like"/>
    <property type="match status" value="1"/>
</dbReference>
<dbReference type="InterPro" id="IPR004046">
    <property type="entry name" value="GST_C"/>
</dbReference>
<evidence type="ECO:0000256" key="4">
    <source>
        <dbReference type="PROSITE-ProRule" id="PRU00519"/>
    </source>
</evidence>
<comment type="similarity">
    <text evidence="1">Belongs to the GST superfamily.</text>
</comment>
<comment type="caution">
    <text evidence="9">The sequence shown here is derived from an EMBL/GenBank/DDBJ whole genome shotgun (WGS) entry which is preliminary data.</text>
</comment>
<evidence type="ECO:0000256" key="1">
    <source>
        <dbReference type="ARBA" id="ARBA00007409"/>
    </source>
</evidence>
<evidence type="ECO:0000256" key="2">
    <source>
        <dbReference type="ARBA" id="ARBA00022768"/>
    </source>
</evidence>
<dbReference type="OrthoDB" id="249703at2759"/>
<dbReference type="RefSeq" id="XP_031865273.1">
    <property type="nucleotide sequence ID" value="XM_032018436.1"/>
</dbReference>
<dbReference type="FunFam" id="3.40.30.10:FF:000142">
    <property type="entry name" value="Elongation factor 1 gamma"/>
    <property type="match status" value="1"/>
</dbReference>
<dbReference type="CDD" id="cd03044">
    <property type="entry name" value="GST_N_EF1Bgamma"/>
    <property type="match status" value="1"/>
</dbReference>
<keyword evidence="2 4" id="KW-0251">Elongation factor</keyword>
<evidence type="ECO:0000259" key="7">
    <source>
        <dbReference type="PROSITE" id="PS50404"/>
    </source>
</evidence>
<feature type="domain" description="EF-1-gamma C-terminal" evidence="6">
    <location>
        <begin position="242"/>
        <end position="402"/>
    </location>
</feature>
<dbReference type="InterPro" id="IPR036249">
    <property type="entry name" value="Thioredoxin-like_sf"/>
</dbReference>
<dbReference type="GO" id="GO:0005737">
    <property type="term" value="C:cytoplasm"/>
    <property type="evidence" value="ECO:0007669"/>
    <property type="project" value="TreeGrafter"/>
</dbReference>
<evidence type="ECO:0000259" key="6">
    <source>
        <dbReference type="PROSITE" id="PS50040"/>
    </source>
</evidence>
<dbReference type="InterPro" id="IPR004045">
    <property type="entry name" value="Glutathione_S-Trfase_N"/>
</dbReference>